<dbReference type="EMBL" id="CP149822">
    <property type="protein sequence ID" value="WZN42600.1"/>
    <property type="molecule type" value="Genomic_DNA"/>
</dbReference>
<dbReference type="InterPro" id="IPR033985">
    <property type="entry name" value="SusD-like_N"/>
</dbReference>
<organism evidence="9 10">
    <name type="scientific">Chitinophaga pollutisoli</name>
    <dbReference type="NCBI Taxonomy" id="3133966"/>
    <lineage>
        <taxon>Bacteria</taxon>
        <taxon>Pseudomonadati</taxon>
        <taxon>Bacteroidota</taxon>
        <taxon>Chitinophagia</taxon>
        <taxon>Chitinophagales</taxon>
        <taxon>Chitinophagaceae</taxon>
        <taxon>Chitinophaga</taxon>
    </lineage>
</organism>
<name>A0ABZ2YS34_9BACT</name>
<dbReference type="SUPFAM" id="SSF48452">
    <property type="entry name" value="TPR-like"/>
    <property type="match status" value="1"/>
</dbReference>
<protein>
    <submittedName>
        <fullName evidence="9">RagB/SusD family nutrient uptake outer membrane protein</fullName>
    </submittedName>
</protein>
<accession>A0ABZ2YS34</accession>
<gene>
    <name evidence="9" type="ORF">WJU16_06075</name>
</gene>
<dbReference type="Gene3D" id="1.25.40.390">
    <property type="match status" value="1"/>
</dbReference>
<sequence>MRINIILIGGMLALASCTKWLDVSPKSEVSMDLLFTSREGYQDAVNGLYSRSVKEDLYGRELTAGTLDVLAQNYNIDVVDRVGFRQTMLFNYRDNNFINRQKDSWAGLYTVVANSNLILEHVDGSGNLLEASERDLIKGEALAMRAWCHFDVLRQFAAAPMVTPGAQGIPYVTTFSRKTTPVYTLRQVLDSVIRDLTAARELLKNVDPIVKPGYKVGYTTPDSSTEVSGPMFFQHRRHRLNYFAVTGALARVQLYAGNTAAALTMAKEVIESNKFPWTRQTDFLNPDEQQKDRILYKELLFGLYAPNMTNPLYDRLRNGETTLNTPPGELRTMYEVAGPGAEDFRYKQWFSQQNSSTGGYMRLEKYSRNGDKNLHDLMIPMLRLSEMYYIAAEAVYDTDPAKGWEYLNTVRKQRGMGVPLNDPSKTVFMNELVKDARKEFFGEGQIFYMYKRLNRAYPGLGGNTIQPTPRYSSSPGRTTSSLMVTVKPANS</sequence>
<dbReference type="Pfam" id="PF07980">
    <property type="entry name" value="SusD_RagB"/>
    <property type="match status" value="1"/>
</dbReference>
<proteinExistence type="inferred from homology"/>
<dbReference type="PROSITE" id="PS51257">
    <property type="entry name" value="PROKAR_LIPOPROTEIN"/>
    <property type="match status" value="1"/>
</dbReference>
<comment type="similarity">
    <text evidence="2">Belongs to the SusD family.</text>
</comment>
<feature type="compositionally biased region" description="Polar residues" evidence="6">
    <location>
        <begin position="463"/>
        <end position="491"/>
    </location>
</feature>
<evidence type="ECO:0000259" key="7">
    <source>
        <dbReference type="Pfam" id="PF07980"/>
    </source>
</evidence>
<keyword evidence="4" id="KW-0472">Membrane</keyword>
<evidence type="ECO:0000256" key="5">
    <source>
        <dbReference type="ARBA" id="ARBA00023237"/>
    </source>
</evidence>
<evidence type="ECO:0000256" key="2">
    <source>
        <dbReference type="ARBA" id="ARBA00006275"/>
    </source>
</evidence>
<evidence type="ECO:0000313" key="9">
    <source>
        <dbReference type="EMBL" id="WZN42600.1"/>
    </source>
</evidence>
<feature type="domain" description="RagB/SusD" evidence="7">
    <location>
        <begin position="353"/>
        <end position="461"/>
    </location>
</feature>
<dbReference type="InterPro" id="IPR012944">
    <property type="entry name" value="SusD_RagB_dom"/>
</dbReference>
<dbReference type="InterPro" id="IPR011990">
    <property type="entry name" value="TPR-like_helical_dom_sf"/>
</dbReference>
<evidence type="ECO:0000313" key="10">
    <source>
        <dbReference type="Proteomes" id="UP001485459"/>
    </source>
</evidence>
<evidence type="ECO:0000256" key="1">
    <source>
        <dbReference type="ARBA" id="ARBA00004442"/>
    </source>
</evidence>
<keyword evidence="10" id="KW-1185">Reference proteome</keyword>
<evidence type="ECO:0000256" key="3">
    <source>
        <dbReference type="ARBA" id="ARBA00022729"/>
    </source>
</evidence>
<dbReference type="RefSeq" id="WP_341837434.1">
    <property type="nucleotide sequence ID" value="NZ_CP149822.1"/>
</dbReference>
<evidence type="ECO:0000259" key="8">
    <source>
        <dbReference type="Pfam" id="PF14322"/>
    </source>
</evidence>
<dbReference type="Proteomes" id="UP001485459">
    <property type="component" value="Chromosome"/>
</dbReference>
<feature type="domain" description="SusD-like N-terminal" evidence="8">
    <location>
        <begin position="19"/>
        <end position="205"/>
    </location>
</feature>
<dbReference type="Pfam" id="PF14322">
    <property type="entry name" value="SusD-like_3"/>
    <property type="match status" value="1"/>
</dbReference>
<feature type="region of interest" description="Disordered" evidence="6">
    <location>
        <begin position="461"/>
        <end position="491"/>
    </location>
</feature>
<evidence type="ECO:0000256" key="6">
    <source>
        <dbReference type="SAM" id="MobiDB-lite"/>
    </source>
</evidence>
<comment type="subcellular location">
    <subcellularLocation>
        <location evidence="1">Cell outer membrane</location>
    </subcellularLocation>
</comment>
<reference evidence="10" key="1">
    <citation type="submission" date="2024-03" db="EMBL/GenBank/DDBJ databases">
        <title>Chitinophaga horti sp. nov., isolated from garden soil.</title>
        <authorList>
            <person name="Lee D.S."/>
            <person name="Han D.M."/>
            <person name="Baek J.H."/>
            <person name="Choi D.G."/>
            <person name="Jeon J.H."/>
            <person name="Jeon C.O."/>
        </authorList>
    </citation>
    <scope>NUCLEOTIDE SEQUENCE [LARGE SCALE GENOMIC DNA]</scope>
    <source>
        <strain evidence="10">GPA1</strain>
    </source>
</reference>
<keyword evidence="3" id="KW-0732">Signal</keyword>
<evidence type="ECO:0000256" key="4">
    <source>
        <dbReference type="ARBA" id="ARBA00023136"/>
    </source>
</evidence>
<keyword evidence="5" id="KW-0998">Cell outer membrane</keyword>